<sequence>MISSKVLVAAILVVFVVSVQCTKFRGGCCPGECGRCGDCSECDCYDRCGCDNYRGGGYFGRGHCGRGHCGGGHCGGGHCCPIPIVLSPTVGLLTKMKAKFLSKFHDFDDCGCGYGGGYGPWMHGKFGKFGGGCGCC</sequence>
<dbReference type="EnsemblMetazoa" id="XM_028276092.2">
    <property type="protein sequence ID" value="XP_028131893.1"/>
    <property type="gene ID" value="LOC114327462"/>
</dbReference>
<dbReference type="GeneID" id="114327462"/>
<evidence type="ECO:0000313" key="4">
    <source>
        <dbReference type="RefSeq" id="XP_028131893.1"/>
    </source>
</evidence>
<reference evidence="2" key="2">
    <citation type="submission" date="2025-05" db="UniProtKB">
        <authorList>
            <consortium name="EnsemblMetazoa"/>
        </authorList>
    </citation>
    <scope>IDENTIFICATION</scope>
</reference>
<proteinExistence type="predicted"/>
<organism evidence="4">
    <name type="scientific">Diabrotica virgifera virgifera</name>
    <name type="common">western corn rootworm</name>
    <dbReference type="NCBI Taxonomy" id="50390"/>
    <lineage>
        <taxon>Eukaryota</taxon>
        <taxon>Metazoa</taxon>
        <taxon>Ecdysozoa</taxon>
        <taxon>Arthropoda</taxon>
        <taxon>Hexapoda</taxon>
        <taxon>Insecta</taxon>
        <taxon>Pterygota</taxon>
        <taxon>Neoptera</taxon>
        <taxon>Endopterygota</taxon>
        <taxon>Coleoptera</taxon>
        <taxon>Polyphaga</taxon>
        <taxon>Cucujiformia</taxon>
        <taxon>Chrysomeloidea</taxon>
        <taxon>Chrysomelidae</taxon>
        <taxon>Galerucinae</taxon>
        <taxon>Diabroticina</taxon>
        <taxon>Diabroticites</taxon>
        <taxon>Diabrotica</taxon>
    </lineage>
</organism>
<evidence type="ECO:0000313" key="2">
    <source>
        <dbReference type="EnsemblMetazoa" id="XP_028131893.1"/>
    </source>
</evidence>
<reference evidence="4" key="1">
    <citation type="submission" date="2025-04" db="UniProtKB">
        <authorList>
            <consortium name="RefSeq"/>
        </authorList>
    </citation>
    <scope>IDENTIFICATION</scope>
    <source>
        <tissue evidence="4">Whole insect</tissue>
    </source>
</reference>
<dbReference type="RefSeq" id="XP_028131893.1">
    <property type="nucleotide sequence ID" value="XM_028276092.1"/>
</dbReference>
<dbReference type="AlphaFoldDB" id="A0A6P7FF54"/>
<dbReference type="Proteomes" id="UP001652700">
    <property type="component" value="Unplaced"/>
</dbReference>
<keyword evidence="1" id="KW-0732">Signal</keyword>
<protein>
    <submittedName>
        <fullName evidence="4">Keratin-associated protein 5-3-like isoform X2</fullName>
    </submittedName>
</protein>
<feature type="chain" id="PRO_5028380089" evidence="1">
    <location>
        <begin position="22"/>
        <end position="136"/>
    </location>
</feature>
<name>A0A6P7FF54_DIAVI</name>
<evidence type="ECO:0000256" key="1">
    <source>
        <dbReference type="SAM" id="SignalP"/>
    </source>
</evidence>
<gene>
    <name evidence="4" type="primary">LOC114327462</name>
</gene>
<keyword evidence="3" id="KW-1185">Reference proteome</keyword>
<accession>A0A6P7FF54</accession>
<feature type="signal peptide" evidence="1">
    <location>
        <begin position="1"/>
        <end position="21"/>
    </location>
</feature>
<evidence type="ECO:0000313" key="3">
    <source>
        <dbReference type="Proteomes" id="UP001652700"/>
    </source>
</evidence>